<evidence type="ECO:0000256" key="1">
    <source>
        <dbReference type="SAM" id="Phobius"/>
    </source>
</evidence>
<proteinExistence type="predicted"/>
<dbReference type="Pfam" id="PF06809">
    <property type="entry name" value="NPDC1"/>
    <property type="match status" value="1"/>
</dbReference>
<keyword evidence="1" id="KW-0812">Transmembrane</keyword>
<dbReference type="OrthoDB" id="6270617at2759"/>
<dbReference type="Proteomes" id="UP000276133">
    <property type="component" value="Unassembled WGS sequence"/>
</dbReference>
<protein>
    <submittedName>
        <fullName evidence="2">Neural proliferation differentiation and control 1-like</fullName>
    </submittedName>
</protein>
<keyword evidence="1" id="KW-0472">Membrane</keyword>
<evidence type="ECO:0000313" key="2">
    <source>
        <dbReference type="EMBL" id="RNA18801.1"/>
    </source>
</evidence>
<comment type="caution">
    <text evidence="2">The sequence shown here is derived from an EMBL/GenBank/DDBJ whole genome shotgun (WGS) entry which is preliminary data.</text>
</comment>
<dbReference type="EMBL" id="REGN01004167">
    <property type="protein sequence ID" value="RNA18801.1"/>
    <property type="molecule type" value="Genomic_DNA"/>
</dbReference>
<name>A0A3M7R5X1_BRAPC</name>
<dbReference type="InterPro" id="IPR009635">
    <property type="entry name" value="NPDC1"/>
</dbReference>
<feature type="transmembrane region" description="Helical" evidence="1">
    <location>
        <begin position="24"/>
        <end position="50"/>
    </location>
</feature>
<sequence>MSSDDFMDSCSSIFLKTNLSCDSIFYIIIAAFVFAGLVLILAAVFCWLAFYRHKEKIKETFNPKVGIWNPNFSIKTFQGTNSDRRLAHSAQLYHYQHQKQQMMAMETAEENKPNTNISQTEIDDTVYECPGFASTGEMVVNNPLFNQAFDQVGIVNYKSEKTSPDPVLIKMDSNKKNFD</sequence>
<accession>A0A3M7R5X1</accession>
<keyword evidence="1" id="KW-1133">Transmembrane helix</keyword>
<dbReference type="AlphaFoldDB" id="A0A3M7R5X1"/>
<gene>
    <name evidence="2" type="ORF">BpHYR1_009412</name>
</gene>
<organism evidence="2 3">
    <name type="scientific">Brachionus plicatilis</name>
    <name type="common">Marine rotifer</name>
    <name type="synonym">Brachionus muelleri</name>
    <dbReference type="NCBI Taxonomy" id="10195"/>
    <lineage>
        <taxon>Eukaryota</taxon>
        <taxon>Metazoa</taxon>
        <taxon>Spiralia</taxon>
        <taxon>Gnathifera</taxon>
        <taxon>Rotifera</taxon>
        <taxon>Eurotatoria</taxon>
        <taxon>Monogononta</taxon>
        <taxon>Pseudotrocha</taxon>
        <taxon>Ploima</taxon>
        <taxon>Brachionidae</taxon>
        <taxon>Brachionus</taxon>
    </lineage>
</organism>
<dbReference type="PANTHER" id="PTHR23352:SF2">
    <property type="entry name" value="NEURAL PROLIFERATION DIFFERENTIATION AND CONTROL PROTEIN 1"/>
    <property type="match status" value="1"/>
</dbReference>
<evidence type="ECO:0000313" key="3">
    <source>
        <dbReference type="Proteomes" id="UP000276133"/>
    </source>
</evidence>
<reference evidence="2 3" key="1">
    <citation type="journal article" date="2018" name="Sci. Rep.">
        <title>Genomic signatures of local adaptation to the degree of environmental predictability in rotifers.</title>
        <authorList>
            <person name="Franch-Gras L."/>
            <person name="Hahn C."/>
            <person name="Garcia-Roger E.M."/>
            <person name="Carmona M.J."/>
            <person name="Serra M."/>
            <person name="Gomez A."/>
        </authorList>
    </citation>
    <scope>NUCLEOTIDE SEQUENCE [LARGE SCALE GENOMIC DNA]</scope>
    <source>
        <strain evidence="2">HYR1</strain>
    </source>
</reference>
<dbReference type="PANTHER" id="PTHR23352">
    <property type="entry name" value="NEURAL PROLIFERATION DIFFERENTIATION AND CONTROL PROTEIN-1 NPDC-1 PROTEIN"/>
    <property type="match status" value="1"/>
</dbReference>
<keyword evidence="3" id="KW-1185">Reference proteome</keyword>
<dbReference type="GO" id="GO:0016020">
    <property type="term" value="C:membrane"/>
    <property type="evidence" value="ECO:0007669"/>
    <property type="project" value="InterPro"/>
</dbReference>
<dbReference type="STRING" id="10195.A0A3M7R5X1"/>